<dbReference type="NCBIfam" id="TIGR03998">
    <property type="entry name" value="thiol_BshC"/>
    <property type="match status" value="1"/>
</dbReference>
<dbReference type="Proteomes" id="UP000292262">
    <property type="component" value="Unassembled WGS sequence"/>
</dbReference>
<evidence type="ECO:0000313" key="6">
    <source>
        <dbReference type="Proteomes" id="UP000292262"/>
    </source>
</evidence>
<sequence>MSTESIPFRDTNYFSSLLCDYLDEKEQLQSCYDNFPHLANFKDQIDAKGKSFSLENRAVLVQVLQKQYRKIETTKKVNANIDSLGASNTFTITTGHQLNLFTGPLYFLYKIISTINLCKTLKEEYKDQNFIPVYWMATEDHDFDEIKYFNLYGKKIQWNRTSQGPVGRLTTKGLDKVYEIFAAEIGVGKNADYLKALFKKAYLESATLAEATRYIANELFGVHGLVVIDADDKDVKNLFVPYMQKELLQGTTVKAIEPTIKTLQKSGYNIQVNPRDINLFYITDTLRERIIKKENTFYVNDTEIVWQETELIKELHENPERFSPNVLLRPLYQEVMLPNLCYIGGGGELAYWLELKELFVEMEVPLPILLLRNSALLQTAKQSKKMVKLGVTTQDLFLKQHELINKKVRQISNIDIDFGPQKEHLQQQFQDLYALAEQTDASFINAVKAQEVKQLKGLANLEQRLLKAQRLKLSDQVARLTSLQNELFPNQNLQERVKNFSEFYLEYGEDLIAELMEYLHPLNAEFVVLTN</sequence>
<evidence type="ECO:0000313" key="5">
    <source>
        <dbReference type="EMBL" id="RZT00311.1"/>
    </source>
</evidence>
<dbReference type="Pfam" id="PF24850">
    <property type="entry name" value="CC_BshC"/>
    <property type="match status" value="1"/>
</dbReference>
<dbReference type="RefSeq" id="WP_130286092.1">
    <property type="nucleotide sequence ID" value="NZ_SGXE01000001.1"/>
</dbReference>
<organism evidence="5 6">
    <name type="scientific">Aquimarina brevivitae</name>
    <dbReference type="NCBI Taxonomy" id="323412"/>
    <lineage>
        <taxon>Bacteria</taxon>
        <taxon>Pseudomonadati</taxon>
        <taxon>Bacteroidota</taxon>
        <taxon>Flavobacteriia</taxon>
        <taxon>Flavobacteriales</taxon>
        <taxon>Flavobacteriaceae</taxon>
        <taxon>Aquimarina</taxon>
    </lineage>
</organism>
<dbReference type="InterPro" id="IPR055398">
    <property type="entry name" value="Rossmann-like_BshC"/>
</dbReference>
<evidence type="ECO:0000259" key="4">
    <source>
        <dbReference type="Pfam" id="PF24850"/>
    </source>
</evidence>
<feature type="domain" description="Bacillithiol biosynthesis BshC C-terminal coiled-coil" evidence="4">
    <location>
        <begin position="375"/>
        <end position="530"/>
    </location>
</feature>
<dbReference type="EC" id="6.-.-.-" evidence="2"/>
<comment type="similarity">
    <text evidence="2">Belongs to the BshC family.</text>
</comment>
<comment type="caution">
    <text evidence="5">The sequence shown here is derived from an EMBL/GenBank/DDBJ whole genome shotgun (WGS) entry which is preliminary data.</text>
</comment>
<keyword evidence="1 2" id="KW-0436">Ligase</keyword>
<dbReference type="EMBL" id="SGXE01000001">
    <property type="protein sequence ID" value="RZT00311.1"/>
    <property type="molecule type" value="Genomic_DNA"/>
</dbReference>
<evidence type="ECO:0000256" key="2">
    <source>
        <dbReference type="HAMAP-Rule" id="MF_01867"/>
    </source>
</evidence>
<reference evidence="5 6" key="1">
    <citation type="submission" date="2019-02" db="EMBL/GenBank/DDBJ databases">
        <title>Genomic Encyclopedia of Type Strains, Phase IV (KMG-IV): sequencing the most valuable type-strain genomes for metagenomic binning, comparative biology and taxonomic classification.</title>
        <authorList>
            <person name="Goeker M."/>
        </authorList>
    </citation>
    <scope>NUCLEOTIDE SEQUENCE [LARGE SCALE GENOMIC DNA]</scope>
    <source>
        <strain evidence="5 6">DSM 17196</strain>
    </source>
</reference>
<accession>A0A4Q7PKC9</accession>
<feature type="domain" description="Bacillithiol biosynthesis BshC N-terminal Rossmann-like" evidence="3">
    <location>
        <begin position="1"/>
        <end position="373"/>
    </location>
</feature>
<dbReference type="Pfam" id="PF10079">
    <property type="entry name" value="Rossmann-like_BshC"/>
    <property type="match status" value="1"/>
</dbReference>
<evidence type="ECO:0000256" key="1">
    <source>
        <dbReference type="ARBA" id="ARBA00022598"/>
    </source>
</evidence>
<proteinExistence type="inferred from homology"/>
<dbReference type="PIRSF" id="PIRSF012535">
    <property type="entry name" value="UCP012535"/>
    <property type="match status" value="1"/>
</dbReference>
<gene>
    <name evidence="2" type="primary">bshC</name>
    <name evidence="5" type="ORF">EV197_1547</name>
</gene>
<evidence type="ECO:0000259" key="3">
    <source>
        <dbReference type="Pfam" id="PF10079"/>
    </source>
</evidence>
<dbReference type="InterPro" id="IPR011199">
    <property type="entry name" value="Bacillithiol_biosynth_BshC"/>
</dbReference>
<dbReference type="HAMAP" id="MF_01867">
    <property type="entry name" value="BshC"/>
    <property type="match status" value="1"/>
</dbReference>
<dbReference type="AlphaFoldDB" id="A0A4Q7PKC9"/>
<dbReference type="GO" id="GO:0016874">
    <property type="term" value="F:ligase activity"/>
    <property type="evidence" value="ECO:0007669"/>
    <property type="project" value="UniProtKB-UniRule"/>
</dbReference>
<protein>
    <recommendedName>
        <fullName evidence="2">Putative cysteine ligase BshC</fullName>
        <ecNumber evidence="2">6.-.-.-</ecNumber>
    </recommendedName>
</protein>
<name>A0A4Q7PKC9_9FLAO</name>
<dbReference type="OrthoDB" id="9765151at2"/>
<dbReference type="InterPro" id="IPR055399">
    <property type="entry name" value="CC_BshC"/>
</dbReference>
<keyword evidence="6" id="KW-1185">Reference proteome</keyword>